<dbReference type="PROSITE" id="PS00690">
    <property type="entry name" value="DEAH_ATP_HELICASE"/>
    <property type="match status" value="1"/>
</dbReference>
<dbReference type="GO" id="GO:0005694">
    <property type="term" value="C:chromosome"/>
    <property type="evidence" value="ECO:0007669"/>
    <property type="project" value="TreeGrafter"/>
</dbReference>
<gene>
    <name evidence="6" type="ORF">PACLA_8A085717</name>
</gene>
<dbReference type="GO" id="GO:0043138">
    <property type="term" value="F:3'-5' DNA helicase activity"/>
    <property type="evidence" value="ECO:0007669"/>
    <property type="project" value="TreeGrafter"/>
</dbReference>
<keyword evidence="6" id="KW-0547">Nucleotide-binding</keyword>
<dbReference type="InterPro" id="IPR014001">
    <property type="entry name" value="Helicase_ATP-bd"/>
</dbReference>
<dbReference type="Proteomes" id="UP001152795">
    <property type="component" value="Unassembled WGS sequence"/>
</dbReference>
<evidence type="ECO:0000256" key="5">
    <source>
        <dbReference type="ARBA" id="ARBA00023242"/>
    </source>
</evidence>
<dbReference type="Gene3D" id="3.40.50.300">
    <property type="entry name" value="P-loop containing nucleotide triphosphate hydrolases"/>
    <property type="match status" value="1"/>
</dbReference>
<proteinExistence type="inferred from homology"/>
<evidence type="ECO:0000256" key="2">
    <source>
        <dbReference type="ARBA" id="ARBA00022801"/>
    </source>
</evidence>
<protein>
    <submittedName>
        <fullName evidence="6">ATP-dependent DNA helicase Q-like 3 isoform X1</fullName>
    </submittedName>
</protein>
<keyword evidence="3" id="KW-0238">DNA-binding</keyword>
<comment type="caution">
    <text evidence="6">The sequence shown here is derived from an EMBL/GenBank/DDBJ whole genome shotgun (WGS) entry which is preliminary data.</text>
</comment>
<dbReference type="InterPro" id="IPR027417">
    <property type="entry name" value="P-loop_NTPase"/>
</dbReference>
<dbReference type="InterPro" id="IPR011545">
    <property type="entry name" value="DEAD/DEAH_box_helicase_dom"/>
</dbReference>
<dbReference type="GO" id="GO:0005524">
    <property type="term" value="F:ATP binding"/>
    <property type="evidence" value="ECO:0007669"/>
    <property type="project" value="InterPro"/>
</dbReference>
<dbReference type="GO" id="GO:0009378">
    <property type="term" value="F:four-way junction helicase activity"/>
    <property type="evidence" value="ECO:0007669"/>
    <property type="project" value="TreeGrafter"/>
</dbReference>
<keyword evidence="6" id="KW-0067">ATP-binding</keyword>
<dbReference type="GO" id="GO:0005737">
    <property type="term" value="C:cytoplasm"/>
    <property type="evidence" value="ECO:0007669"/>
    <property type="project" value="TreeGrafter"/>
</dbReference>
<dbReference type="SUPFAM" id="SSF52540">
    <property type="entry name" value="P-loop containing nucleoside triphosphate hydrolases"/>
    <property type="match status" value="1"/>
</dbReference>
<keyword evidence="2" id="KW-0378">Hydrolase</keyword>
<dbReference type="InterPro" id="IPR002464">
    <property type="entry name" value="DNA/RNA_helicase_DEAH_CS"/>
</dbReference>
<comment type="similarity">
    <text evidence="1">Belongs to the helicase family. RecQ subfamily.</text>
</comment>
<dbReference type="GO" id="GO:0000724">
    <property type="term" value="P:double-strand break repair via homologous recombination"/>
    <property type="evidence" value="ECO:0007669"/>
    <property type="project" value="TreeGrafter"/>
</dbReference>
<dbReference type="GO" id="GO:0003677">
    <property type="term" value="F:DNA binding"/>
    <property type="evidence" value="ECO:0007669"/>
    <property type="project" value="UniProtKB-KW"/>
</dbReference>
<organism evidence="6 7">
    <name type="scientific">Paramuricea clavata</name>
    <name type="common">Red gorgonian</name>
    <name type="synonym">Violescent sea-whip</name>
    <dbReference type="NCBI Taxonomy" id="317549"/>
    <lineage>
        <taxon>Eukaryota</taxon>
        <taxon>Metazoa</taxon>
        <taxon>Cnidaria</taxon>
        <taxon>Anthozoa</taxon>
        <taxon>Octocorallia</taxon>
        <taxon>Malacalcyonacea</taxon>
        <taxon>Plexauridae</taxon>
        <taxon>Paramuricea</taxon>
    </lineage>
</organism>
<dbReference type="CDD" id="cd17920">
    <property type="entry name" value="DEXHc_RecQ"/>
    <property type="match status" value="1"/>
</dbReference>
<name>A0A6S7HYJ2_PARCT</name>
<dbReference type="GO" id="GO:0005634">
    <property type="term" value="C:nucleus"/>
    <property type="evidence" value="ECO:0007669"/>
    <property type="project" value="TreeGrafter"/>
</dbReference>
<dbReference type="EMBL" id="CACRXK020006966">
    <property type="protein sequence ID" value="CAB4010934.1"/>
    <property type="molecule type" value="Genomic_DNA"/>
</dbReference>
<sequence>MYITYILWVLQHHSEDGKLPCPHRSCKSNSVKVFFEEKGIAQHFRTKHSGIVFDEEKQLRDARRIFRFSHGEETKQHLEILSKQRQFQSNDYERFSISTRYEACLAIDLVAKCPQECAKLVGMLLMHYGQLRSYSEGAKPEILELTGNKILDTLRQVFKHEKFRGKQQEAIESVINGHYTLLIMPTGCGKTACYAVPAVMENKVAVVVFPLLALLLDQAERLRRKGMNVCYLMTDMEEEEREIVIHKLDCNPPEYNFFFVTPETVLTPAVLTLLQNLSSRNLLGLVVIDEAHCIDTWGFHFRPSYAEVWKLCHLGSPILAMTGTATTRTQSVILNSLYSCQRKPW</sequence>
<dbReference type="GO" id="GO:0016787">
    <property type="term" value="F:hydrolase activity"/>
    <property type="evidence" value="ECO:0007669"/>
    <property type="project" value="UniProtKB-KW"/>
</dbReference>
<dbReference type="AlphaFoldDB" id="A0A6S7HYJ2"/>
<evidence type="ECO:0000256" key="4">
    <source>
        <dbReference type="ARBA" id="ARBA00023235"/>
    </source>
</evidence>
<dbReference type="PANTHER" id="PTHR13710:SF153">
    <property type="entry name" value="RECQ-LIKE DNA HELICASE BLM"/>
    <property type="match status" value="1"/>
</dbReference>
<keyword evidence="4" id="KW-0413">Isomerase</keyword>
<dbReference type="PROSITE" id="PS51192">
    <property type="entry name" value="HELICASE_ATP_BIND_1"/>
    <property type="match status" value="1"/>
</dbReference>
<dbReference type="OrthoDB" id="10261556at2759"/>
<keyword evidence="5" id="KW-0539">Nucleus</keyword>
<evidence type="ECO:0000256" key="3">
    <source>
        <dbReference type="ARBA" id="ARBA00023125"/>
    </source>
</evidence>
<evidence type="ECO:0000313" key="6">
    <source>
        <dbReference type="EMBL" id="CAB4010934.1"/>
    </source>
</evidence>
<accession>A0A6S7HYJ2</accession>
<reference evidence="6" key="1">
    <citation type="submission" date="2020-04" db="EMBL/GenBank/DDBJ databases">
        <authorList>
            <person name="Alioto T."/>
            <person name="Alioto T."/>
            <person name="Gomez Garrido J."/>
        </authorList>
    </citation>
    <scope>NUCLEOTIDE SEQUENCE</scope>
    <source>
        <strain evidence="6">A484AB</strain>
    </source>
</reference>
<evidence type="ECO:0000256" key="1">
    <source>
        <dbReference type="ARBA" id="ARBA00005446"/>
    </source>
</evidence>
<keyword evidence="7" id="KW-1185">Reference proteome</keyword>
<keyword evidence="6" id="KW-0347">Helicase</keyword>
<dbReference type="PANTHER" id="PTHR13710">
    <property type="entry name" value="DNA HELICASE RECQ FAMILY MEMBER"/>
    <property type="match status" value="1"/>
</dbReference>
<dbReference type="SMART" id="SM00487">
    <property type="entry name" value="DEXDc"/>
    <property type="match status" value="1"/>
</dbReference>
<evidence type="ECO:0000313" key="7">
    <source>
        <dbReference type="Proteomes" id="UP001152795"/>
    </source>
</evidence>
<dbReference type="Pfam" id="PF00270">
    <property type="entry name" value="DEAD"/>
    <property type="match status" value="1"/>
</dbReference>